<keyword evidence="2" id="KW-1185">Reference proteome</keyword>
<dbReference type="Proteomes" id="UP001596514">
    <property type="component" value="Unassembled WGS sequence"/>
</dbReference>
<evidence type="ECO:0000313" key="1">
    <source>
        <dbReference type="EMBL" id="MFC7607125.1"/>
    </source>
</evidence>
<accession>A0ABW2TEK7</accession>
<proteinExistence type="predicted"/>
<evidence type="ECO:0000313" key="2">
    <source>
        <dbReference type="Proteomes" id="UP001596514"/>
    </source>
</evidence>
<gene>
    <name evidence="1" type="ORF">ACFQVD_44255</name>
</gene>
<name>A0ABW2TEK7_9ACTN</name>
<sequence length="81" mass="8744">MATCETCGNDYDMSFEVHTRGGVHVFDSFECAIQRLAPICEHCGVRIVGHGVEAGRRWFCCANCARQEGATAIVDHVGAAV</sequence>
<dbReference type="EMBL" id="JBHTEE010000001">
    <property type="protein sequence ID" value="MFC7607125.1"/>
    <property type="molecule type" value="Genomic_DNA"/>
</dbReference>
<protein>
    <recommendedName>
        <fullName evidence="3">Prokaryotic metallothionein</fullName>
    </recommendedName>
</protein>
<evidence type="ECO:0008006" key="3">
    <source>
        <dbReference type="Google" id="ProtNLM"/>
    </source>
</evidence>
<comment type="caution">
    <text evidence="1">The sequence shown here is derived from an EMBL/GenBank/DDBJ whole genome shotgun (WGS) entry which is preliminary data.</text>
</comment>
<reference evidence="2" key="1">
    <citation type="journal article" date="2019" name="Int. J. Syst. Evol. Microbiol.">
        <title>The Global Catalogue of Microorganisms (GCM) 10K type strain sequencing project: providing services to taxonomists for standard genome sequencing and annotation.</title>
        <authorList>
            <consortium name="The Broad Institute Genomics Platform"/>
            <consortium name="The Broad Institute Genome Sequencing Center for Infectious Disease"/>
            <person name="Wu L."/>
            <person name="Ma J."/>
        </authorList>
    </citation>
    <scope>NUCLEOTIDE SEQUENCE [LARGE SCALE GENOMIC DNA]</scope>
    <source>
        <strain evidence="2">JCM 10083</strain>
    </source>
</reference>
<organism evidence="1 2">
    <name type="scientific">Streptosporangium amethystogenes subsp. fukuiense</name>
    <dbReference type="NCBI Taxonomy" id="698418"/>
    <lineage>
        <taxon>Bacteria</taxon>
        <taxon>Bacillati</taxon>
        <taxon>Actinomycetota</taxon>
        <taxon>Actinomycetes</taxon>
        <taxon>Streptosporangiales</taxon>
        <taxon>Streptosporangiaceae</taxon>
        <taxon>Streptosporangium</taxon>
    </lineage>
</organism>
<dbReference type="RefSeq" id="WP_343979219.1">
    <property type="nucleotide sequence ID" value="NZ_BAAAGK010000177.1"/>
</dbReference>